<keyword evidence="2" id="KW-1185">Reference proteome</keyword>
<dbReference type="AlphaFoldDB" id="A0A9P8IV84"/>
<sequence>MQVVSNIRCRPNGDPQSFLQVDSFELLLDLRKQLAVVIAKYVVITKWKRVLDVFAESLSEE</sequence>
<gene>
    <name evidence="1" type="ORF">J7337_000178</name>
</gene>
<evidence type="ECO:0000313" key="2">
    <source>
        <dbReference type="Proteomes" id="UP000827133"/>
    </source>
</evidence>
<dbReference type="EMBL" id="JAHBCI010000001">
    <property type="protein sequence ID" value="KAG9506645.1"/>
    <property type="molecule type" value="Genomic_DNA"/>
</dbReference>
<comment type="caution">
    <text evidence="1">The sequence shown here is derived from an EMBL/GenBank/DDBJ whole genome shotgun (WGS) entry which is preliminary data.</text>
</comment>
<organism evidence="1 2">
    <name type="scientific">Fusarium musae</name>
    <dbReference type="NCBI Taxonomy" id="1042133"/>
    <lineage>
        <taxon>Eukaryota</taxon>
        <taxon>Fungi</taxon>
        <taxon>Dikarya</taxon>
        <taxon>Ascomycota</taxon>
        <taxon>Pezizomycotina</taxon>
        <taxon>Sordariomycetes</taxon>
        <taxon>Hypocreomycetidae</taxon>
        <taxon>Hypocreales</taxon>
        <taxon>Nectriaceae</taxon>
        <taxon>Fusarium</taxon>
    </lineage>
</organism>
<accession>A0A9P8IV84</accession>
<dbReference type="KEGG" id="fmu:J7337_000178"/>
<reference evidence="1" key="1">
    <citation type="journal article" date="2021" name="Mol. Plant Microbe Interact.">
        <title>Telomere to telomere genome assembly of Fusarium musae F31, causal agent of crown rot disease of banana.</title>
        <authorList>
            <person name="Degradi L."/>
            <person name="Tava V."/>
            <person name="Kunova A."/>
            <person name="Cortesi P."/>
            <person name="Saracchi M."/>
            <person name="Pasquali M."/>
        </authorList>
    </citation>
    <scope>NUCLEOTIDE SEQUENCE</scope>
    <source>
        <strain evidence="1">F31</strain>
    </source>
</reference>
<evidence type="ECO:0000313" key="1">
    <source>
        <dbReference type="EMBL" id="KAG9506645.1"/>
    </source>
</evidence>
<dbReference type="Proteomes" id="UP000827133">
    <property type="component" value="Unassembled WGS sequence"/>
</dbReference>
<proteinExistence type="predicted"/>
<dbReference type="GeneID" id="68308035"/>
<name>A0A9P8IV84_9HYPO</name>
<protein>
    <submittedName>
        <fullName evidence="1">Uncharacterized protein</fullName>
    </submittedName>
</protein>
<dbReference type="RefSeq" id="XP_044685644.1">
    <property type="nucleotide sequence ID" value="XM_044817942.1"/>
</dbReference>